<gene>
    <name evidence="2" type="ORF">BE17_00125</name>
</gene>
<comment type="caution">
    <text evidence="2">The sequence shown here is derived from an EMBL/GenBank/DDBJ whole genome shotgun (WGS) entry which is preliminary data.</text>
</comment>
<feature type="transmembrane region" description="Helical" evidence="1">
    <location>
        <begin position="167"/>
        <end position="191"/>
    </location>
</feature>
<evidence type="ECO:0000313" key="2">
    <source>
        <dbReference type="EMBL" id="KYF96988.1"/>
    </source>
</evidence>
<organism evidence="2 3">
    <name type="scientific">Sorangium cellulosum</name>
    <name type="common">Polyangium cellulosum</name>
    <dbReference type="NCBI Taxonomy" id="56"/>
    <lineage>
        <taxon>Bacteria</taxon>
        <taxon>Pseudomonadati</taxon>
        <taxon>Myxococcota</taxon>
        <taxon>Polyangia</taxon>
        <taxon>Polyangiales</taxon>
        <taxon>Polyangiaceae</taxon>
        <taxon>Sorangium</taxon>
    </lineage>
</organism>
<proteinExistence type="predicted"/>
<dbReference type="EMBL" id="JEMB01000470">
    <property type="protein sequence ID" value="KYF96988.1"/>
    <property type="molecule type" value="Genomic_DNA"/>
</dbReference>
<feature type="transmembrane region" description="Helical" evidence="1">
    <location>
        <begin position="85"/>
        <end position="104"/>
    </location>
</feature>
<dbReference type="InterPro" id="IPR052712">
    <property type="entry name" value="Acid_resist_chaperone_HdeD"/>
</dbReference>
<dbReference type="PANTHER" id="PTHR34989">
    <property type="entry name" value="PROTEIN HDED"/>
    <property type="match status" value="1"/>
</dbReference>
<name>A0A150SXG7_SORCE</name>
<accession>A0A150SXG7</accession>
<dbReference type="AlphaFoldDB" id="A0A150SXG7"/>
<keyword evidence="1" id="KW-0472">Membrane</keyword>
<keyword evidence="1" id="KW-0812">Transmembrane</keyword>
<sequence length="201" mass="21274">MADHWQRSHRTTSFGLTLVDADTVQENRGSFVGLGIALMMLGALAMLMPAIASLVSAVVIGCLLAVSGVFQGVHATLNRRWAGSVWSFVSALVQIAAGVLIILFPVTGKVTLTLILAVFFVSDGLLRTVRAFQHRDMPAWGWLLFDGLVSLALGALIWWGWPSTAAWAIGLLVGVDLLIGGSSMLLIGIGARARPVAGARI</sequence>
<dbReference type="Proteomes" id="UP000075635">
    <property type="component" value="Unassembled WGS sequence"/>
</dbReference>
<feature type="transmembrane region" description="Helical" evidence="1">
    <location>
        <begin position="54"/>
        <end position="73"/>
    </location>
</feature>
<dbReference type="GO" id="GO:0005886">
    <property type="term" value="C:plasma membrane"/>
    <property type="evidence" value="ECO:0007669"/>
    <property type="project" value="TreeGrafter"/>
</dbReference>
<dbReference type="InterPro" id="IPR005325">
    <property type="entry name" value="DUF308_memb"/>
</dbReference>
<evidence type="ECO:0000313" key="3">
    <source>
        <dbReference type="Proteomes" id="UP000075635"/>
    </source>
</evidence>
<keyword evidence="1" id="KW-1133">Transmembrane helix</keyword>
<evidence type="ECO:0000256" key="1">
    <source>
        <dbReference type="SAM" id="Phobius"/>
    </source>
</evidence>
<feature type="transmembrane region" description="Helical" evidence="1">
    <location>
        <begin position="110"/>
        <end position="129"/>
    </location>
</feature>
<feature type="transmembrane region" description="Helical" evidence="1">
    <location>
        <begin position="141"/>
        <end position="161"/>
    </location>
</feature>
<evidence type="ECO:0008006" key="4">
    <source>
        <dbReference type="Google" id="ProtNLM"/>
    </source>
</evidence>
<feature type="transmembrane region" description="Helical" evidence="1">
    <location>
        <begin position="31"/>
        <end position="48"/>
    </location>
</feature>
<reference evidence="2 3" key="1">
    <citation type="submission" date="2014-02" db="EMBL/GenBank/DDBJ databases">
        <title>The small core and large imbalanced accessory genome model reveals a collaborative survival strategy of Sorangium cellulosum strains in nature.</title>
        <authorList>
            <person name="Han K."/>
            <person name="Peng R."/>
            <person name="Blom J."/>
            <person name="Li Y.-Z."/>
        </authorList>
    </citation>
    <scope>NUCLEOTIDE SEQUENCE [LARGE SCALE GENOMIC DNA]</scope>
    <source>
        <strain evidence="2 3">So0011-07</strain>
    </source>
</reference>
<protein>
    <recommendedName>
        <fullName evidence="4">HdeD protein</fullName>
    </recommendedName>
</protein>
<dbReference type="Pfam" id="PF03729">
    <property type="entry name" value="DUF308"/>
    <property type="match status" value="1"/>
</dbReference>
<dbReference type="PANTHER" id="PTHR34989:SF1">
    <property type="entry name" value="PROTEIN HDED"/>
    <property type="match status" value="1"/>
</dbReference>